<proteinExistence type="predicted"/>
<feature type="transmembrane region" description="Helical" evidence="1">
    <location>
        <begin position="83"/>
        <end position="104"/>
    </location>
</feature>
<sequence length="111" mass="12522">MELQQQFKVTYKYPMALVFFTPLFPVAIGILLRLPKFILEIMSRKPWTLDWVRLLAIGIPTLAVLVMWTLALAGYQWGPVQPFIVVSQPTLTTIAGIALGYILLDCIKESA</sequence>
<protein>
    <submittedName>
        <fullName evidence="2">Uncharacterized protein</fullName>
    </submittedName>
</protein>
<feature type="transmembrane region" description="Helical" evidence="1">
    <location>
        <begin position="13"/>
        <end position="34"/>
    </location>
</feature>
<keyword evidence="3" id="KW-1185">Reference proteome</keyword>
<evidence type="ECO:0000313" key="2">
    <source>
        <dbReference type="EMBL" id="WIF96647.1"/>
    </source>
</evidence>
<accession>A0ABY8USJ6</accession>
<name>A0ABY8USJ6_9BACI</name>
<dbReference type="Proteomes" id="UP001236652">
    <property type="component" value="Chromosome"/>
</dbReference>
<feature type="transmembrane region" description="Helical" evidence="1">
    <location>
        <begin position="54"/>
        <end position="77"/>
    </location>
</feature>
<keyword evidence="1" id="KW-0812">Transmembrane</keyword>
<dbReference type="EMBL" id="CP126446">
    <property type="protein sequence ID" value="WIF96647.1"/>
    <property type="molecule type" value="Genomic_DNA"/>
</dbReference>
<keyword evidence="1" id="KW-1133">Transmembrane helix</keyword>
<reference evidence="2 3" key="1">
    <citation type="submission" date="2023-05" db="EMBL/GenBank/DDBJ databases">
        <title>Comparative genomics reveals the evidence of polycyclic aromatic hydrocarbons degradation in moderately halophilic genus Pontibacillus.</title>
        <authorList>
            <person name="Yang H."/>
            <person name="Qian Z."/>
        </authorList>
    </citation>
    <scope>NUCLEOTIDE SEQUENCE [LARGE SCALE GENOMIC DNA]</scope>
    <source>
        <strain evidence="3">HN14</strain>
    </source>
</reference>
<keyword evidence="1" id="KW-0472">Membrane</keyword>
<dbReference type="RefSeq" id="WP_231416917.1">
    <property type="nucleotide sequence ID" value="NZ_CP126446.1"/>
</dbReference>
<gene>
    <name evidence="2" type="ORF">QNI29_12905</name>
</gene>
<evidence type="ECO:0000313" key="3">
    <source>
        <dbReference type="Proteomes" id="UP001236652"/>
    </source>
</evidence>
<organism evidence="2 3">
    <name type="scientific">Pontibacillus chungwhensis</name>
    <dbReference type="NCBI Taxonomy" id="265426"/>
    <lineage>
        <taxon>Bacteria</taxon>
        <taxon>Bacillati</taxon>
        <taxon>Bacillota</taxon>
        <taxon>Bacilli</taxon>
        <taxon>Bacillales</taxon>
        <taxon>Bacillaceae</taxon>
        <taxon>Pontibacillus</taxon>
    </lineage>
</organism>
<evidence type="ECO:0000256" key="1">
    <source>
        <dbReference type="SAM" id="Phobius"/>
    </source>
</evidence>